<dbReference type="InterPro" id="IPR000073">
    <property type="entry name" value="AB_hydrolase_1"/>
</dbReference>
<evidence type="ECO:0000313" key="2">
    <source>
        <dbReference type="EMBL" id="KAF5315315.1"/>
    </source>
</evidence>
<sequence length="318" mass="36073">MTSTDTLPAASSLKIDKHALTVQLFGEPLTSTMNKYTRENVRQDLDASGVILMLAHGLGFSGIQNENVFVRSPERLTIWDYAEAFAELYKSGLLGQLDPKKHKVVLCGHSVGSVAVVLATSFFNPSSRLPFSSLILVDPPIWSKKWHGKDNEFYKMVEQMTPTRRDIWMNRREASEWLQSKIARAWDKRVFAKYVEHGVRLLPTAFYPDRQGATLTTHRLAESFCYGKAAKFFVYEALDRLNQICAYVPVHLVYGNRNDMFDREPQNSLVNVEDGRSFASIRRIGGVGHLIPQEKPAELAEEIFGILYAQELKPSFKL</sequence>
<dbReference type="InterPro" id="IPR029058">
    <property type="entry name" value="AB_hydrolase_fold"/>
</dbReference>
<proteinExistence type="predicted"/>
<dbReference type="Proteomes" id="UP000567179">
    <property type="component" value="Unassembled WGS sequence"/>
</dbReference>
<name>A0A8H5B2F4_9AGAR</name>
<dbReference type="SUPFAM" id="SSF53474">
    <property type="entry name" value="alpha/beta-Hydrolases"/>
    <property type="match status" value="1"/>
</dbReference>
<dbReference type="EMBL" id="JAACJJ010000043">
    <property type="protein sequence ID" value="KAF5315315.1"/>
    <property type="molecule type" value="Genomic_DNA"/>
</dbReference>
<gene>
    <name evidence="2" type="ORF">D9619_007549</name>
</gene>
<organism evidence="2 3">
    <name type="scientific">Psilocybe cf. subviscida</name>
    <dbReference type="NCBI Taxonomy" id="2480587"/>
    <lineage>
        <taxon>Eukaryota</taxon>
        <taxon>Fungi</taxon>
        <taxon>Dikarya</taxon>
        <taxon>Basidiomycota</taxon>
        <taxon>Agaricomycotina</taxon>
        <taxon>Agaricomycetes</taxon>
        <taxon>Agaricomycetidae</taxon>
        <taxon>Agaricales</taxon>
        <taxon>Agaricineae</taxon>
        <taxon>Strophariaceae</taxon>
        <taxon>Psilocybe</taxon>
    </lineage>
</organism>
<keyword evidence="3" id="KW-1185">Reference proteome</keyword>
<dbReference type="Gene3D" id="3.40.50.1820">
    <property type="entry name" value="alpha/beta hydrolase"/>
    <property type="match status" value="1"/>
</dbReference>
<comment type="caution">
    <text evidence="2">The sequence shown here is derived from an EMBL/GenBank/DDBJ whole genome shotgun (WGS) entry which is preliminary data.</text>
</comment>
<accession>A0A8H5B2F4</accession>
<dbReference type="Pfam" id="PF12697">
    <property type="entry name" value="Abhydrolase_6"/>
    <property type="match status" value="1"/>
</dbReference>
<evidence type="ECO:0000313" key="3">
    <source>
        <dbReference type="Proteomes" id="UP000567179"/>
    </source>
</evidence>
<evidence type="ECO:0000259" key="1">
    <source>
        <dbReference type="Pfam" id="PF12697"/>
    </source>
</evidence>
<feature type="domain" description="AB hydrolase-1" evidence="1">
    <location>
        <begin position="79"/>
        <end position="301"/>
    </location>
</feature>
<protein>
    <recommendedName>
        <fullName evidence="1">AB hydrolase-1 domain-containing protein</fullName>
    </recommendedName>
</protein>
<reference evidence="2 3" key="1">
    <citation type="journal article" date="2020" name="ISME J.">
        <title>Uncovering the hidden diversity of litter-decomposition mechanisms in mushroom-forming fungi.</title>
        <authorList>
            <person name="Floudas D."/>
            <person name="Bentzer J."/>
            <person name="Ahren D."/>
            <person name="Johansson T."/>
            <person name="Persson P."/>
            <person name="Tunlid A."/>
        </authorList>
    </citation>
    <scope>NUCLEOTIDE SEQUENCE [LARGE SCALE GENOMIC DNA]</scope>
    <source>
        <strain evidence="2 3">CBS 101986</strain>
    </source>
</reference>
<dbReference type="OrthoDB" id="94039at2759"/>
<dbReference type="AlphaFoldDB" id="A0A8H5B2F4"/>